<dbReference type="EMBL" id="BMMM01000022">
    <property type="protein sequence ID" value="GGN89187.1"/>
    <property type="molecule type" value="Genomic_DNA"/>
</dbReference>
<reference evidence="2 3" key="1">
    <citation type="journal article" date="2014" name="Int. J. Syst. Evol. Microbiol.">
        <title>Complete genome sequence of Corynebacterium casei LMG S-19264T (=DSM 44701T), isolated from a smear-ripened cheese.</title>
        <authorList>
            <consortium name="US DOE Joint Genome Institute (JGI-PGF)"/>
            <person name="Walter F."/>
            <person name="Albersmeier A."/>
            <person name="Kalinowski J."/>
            <person name="Ruckert C."/>
        </authorList>
    </citation>
    <scope>NUCLEOTIDE SEQUENCE [LARGE SCALE GENOMIC DNA]</scope>
    <source>
        <strain evidence="2 3">CGMCC 4.7111</strain>
    </source>
</reference>
<evidence type="ECO:0000313" key="3">
    <source>
        <dbReference type="Proteomes" id="UP000600365"/>
    </source>
</evidence>
<gene>
    <name evidence="2" type="ORF">GCM10011579_083720</name>
</gene>
<sequence length="206" mass="22178">MTTPDFRPTHVVPKDGLAAWETPDPSRPTVPLDALLPVQLVDRFGDWGRIVCANGWSAWVDGRLLIAVPQAPPAASSPLTRTADPRPLLARVEEALTNYRSAAEELAAGQLDGESFRDRTQGQRIGVVVDGESVWLYDGEHERWVYCDGTRLSTFAAEGDPASARPEPTGVAPEAQGQAKGVQESAAESREATRLVTYDGDDQGDG</sequence>
<keyword evidence="3" id="KW-1185">Reference proteome</keyword>
<comment type="caution">
    <text evidence="2">The sequence shown here is derived from an EMBL/GenBank/DDBJ whole genome shotgun (WGS) entry which is preliminary data.</text>
</comment>
<dbReference type="RefSeq" id="WP_229703706.1">
    <property type="nucleotide sequence ID" value="NZ_BMMM01000022.1"/>
</dbReference>
<organism evidence="2 3">
    <name type="scientific">Streptomyces albiflavescens</name>
    <dbReference type="NCBI Taxonomy" id="1623582"/>
    <lineage>
        <taxon>Bacteria</taxon>
        <taxon>Bacillati</taxon>
        <taxon>Actinomycetota</taxon>
        <taxon>Actinomycetes</taxon>
        <taxon>Kitasatosporales</taxon>
        <taxon>Streptomycetaceae</taxon>
        <taxon>Streptomyces</taxon>
    </lineage>
</organism>
<evidence type="ECO:0000256" key="1">
    <source>
        <dbReference type="SAM" id="MobiDB-lite"/>
    </source>
</evidence>
<proteinExistence type="predicted"/>
<feature type="region of interest" description="Disordered" evidence="1">
    <location>
        <begin position="158"/>
        <end position="206"/>
    </location>
</feature>
<dbReference type="AlphaFoldDB" id="A0A917YET4"/>
<name>A0A917YET4_9ACTN</name>
<dbReference type="Proteomes" id="UP000600365">
    <property type="component" value="Unassembled WGS sequence"/>
</dbReference>
<evidence type="ECO:0000313" key="2">
    <source>
        <dbReference type="EMBL" id="GGN89187.1"/>
    </source>
</evidence>
<protein>
    <submittedName>
        <fullName evidence="2">Uncharacterized protein</fullName>
    </submittedName>
</protein>
<accession>A0A917YET4</accession>